<accession>A0ABP1CLH3</accession>
<gene>
    <name evidence="1" type="ORF">GFSPODELE1_LOCUS1221</name>
</gene>
<name>A0ABP1CLH3_9APHY</name>
<keyword evidence="2" id="KW-1185">Reference proteome</keyword>
<reference evidence="2" key="1">
    <citation type="submission" date="2024-04" db="EMBL/GenBank/DDBJ databases">
        <authorList>
            <person name="Shaw F."/>
            <person name="Minotto A."/>
        </authorList>
    </citation>
    <scope>NUCLEOTIDE SEQUENCE [LARGE SCALE GENOMIC DNA]</scope>
</reference>
<proteinExistence type="predicted"/>
<dbReference type="EMBL" id="OZ037944">
    <property type="protein sequence ID" value="CAL1696520.1"/>
    <property type="molecule type" value="Genomic_DNA"/>
</dbReference>
<organism evidence="1 2">
    <name type="scientific">Somion occarium</name>
    <dbReference type="NCBI Taxonomy" id="3059160"/>
    <lineage>
        <taxon>Eukaryota</taxon>
        <taxon>Fungi</taxon>
        <taxon>Dikarya</taxon>
        <taxon>Basidiomycota</taxon>
        <taxon>Agaricomycotina</taxon>
        <taxon>Agaricomycetes</taxon>
        <taxon>Polyporales</taxon>
        <taxon>Cerrenaceae</taxon>
        <taxon>Somion</taxon>
    </lineage>
</organism>
<protein>
    <submittedName>
        <fullName evidence="1">Uncharacterized protein</fullName>
    </submittedName>
</protein>
<evidence type="ECO:0000313" key="1">
    <source>
        <dbReference type="EMBL" id="CAL1696520.1"/>
    </source>
</evidence>
<sequence>MRMFFRRGEVPWEVVGTRHVEWVPMYDADEVLDIIRVNRADTSIKFVHDIHELKDMRQAVQAARQLLIQHIQQKRYNTLLSEGWQVTILRKGNKHRVEVTYIGRAAYVSAKPRPHSSPPFLDVLDFYKRDISSM</sequence>
<dbReference type="Proteomes" id="UP001497453">
    <property type="component" value="Chromosome 1"/>
</dbReference>
<evidence type="ECO:0000313" key="2">
    <source>
        <dbReference type="Proteomes" id="UP001497453"/>
    </source>
</evidence>